<feature type="compositionally biased region" description="Low complexity" evidence="1">
    <location>
        <begin position="38"/>
        <end position="47"/>
    </location>
</feature>
<accession>A0A1M7GE24</accession>
<feature type="chain" id="PRO_5039178068" description="Lipocalin-like domain-containing protein" evidence="2">
    <location>
        <begin position="22"/>
        <end position="199"/>
    </location>
</feature>
<feature type="region of interest" description="Disordered" evidence="1">
    <location>
        <begin position="29"/>
        <end position="52"/>
    </location>
</feature>
<gene>
    <name evidence="3" type="ORF">SAMN04487860_101237</name>
</gene>
<evidence type="ECO:0000256" key="2">
    <source>
        <dbReference type="SAM" id="SignalP"/>
    </source>
</evidence>
<dbReference type="RefSeq" id="WP_072947907.1">
    <property type="nucleotide sequence ID" value="NZ_FRCT01000001.1"/>
</dbReference>
<protein>
    <recommendedName>
        <fullName evidence="5">Lipocalin-like domain-containing protein</fullName>
    </recommendedName>
</protein>
<evidence type="ECO:0000256" key="1">
    <source>
        <dbReference type="SAM" id="MobiDB-lite"/>
    </source>
</evidence>
<feature type="signal peptide" evidence="2">
    <location>
        <begin position="1"/>
        <end position="21"/>
    </location>
</feature>
<organism evidence="3 4">
    <name type="scientific">Ruminococcus flavefaciens</name>
    <dbReference type="NCBI Taxonomy" id="1265"/>
    <lineage>
        <taxon>Bacteria</taxon>
        <taxon>Bacillati</taxon>
        <taxon>Bacillota</taxon>
        <taxon>Clostridia</taxon>
        <taxon>Eubacteriales</taxon>
        <taxon>Oscillospiraceae</taxon>
        <taxon>Ruminococcus</taxon>
    </lineage>
</organism>
<evidence type="ECO:0008006" key="5">
    <source>
        <dbReference type="Google" id="ProtNLM"/>
    </source>
</evidence>
<name>A0A1M7GE24_RUMFL</name>
<evidence type="ECO:0000313" key="4">
    <source>
        <dbReference type="Proteomes" id="UP000184394"/>
    </source>
</evidence>
<proteinExistence type="predicted"/>
<keyword evidence="2" id="KW-0732">Signal</keyword>
<dbReference type="PROSITE" id="PS51257">
    <property type="entry name" value="PROKAR_LIPOPROTEIN"/>
    <property type="match status" value="1"/>
</dbReference>
<dbReference type="EMBL" id="FRCT01000001">
    <property type="protein sequence ID" value="SHM14385.1"/>
    <property type="molecule type" value="Genomic_DNA"/>
</dbReference>
<reference evidence="3 4" key="1">
    <citation type="submission" date="2016-11" db="EMBL/GenBank/DDBJ databases">
        <authorList>
            <person name="Jaros S."/>
            <person name="Januszkiewicz K."/>
            <person name="Wedrychowicz H."/>
        </authorList>
    </citation>
    <scope>NUCLEOTIDE SEQUENCE [LARGE SCALE GENOMIC DNA]</scope>
    <source>
        <strain evidence="3 4">Y1</strain>
    </source>
</reference>
<sequence>MKKFICSTLALVFIAASMVSCGDTKEKESASAAKEESTTSAETTTEAAESKSAEGAIGKWQCEKLVVDGEEMDNFFGIDAYALFQIELKDGNKGTFYSVLYSEDAKPQEIEWENKGDKIQLISKEVFDEDEVFFVEENGKMILNLSDEGDEEESSAVLAKVDEFKEIPEDIFDDIKAEGIETEESAAAGAEAETTENKE</sequence>
<evidence type="ECO:0000313" key="3">
    <source>
        <dbReference type="EMBL" id="SHM14385.1"/>
    </source>
</evidence>
<dbReference type="OrthoDB" id="1821888at2"/>
<dbReference type="Proteomes" id="UP000184394">
    <property type="component" value="Unassembled WGS sequence"/>
</dbReference>
<dbReference type="AlphaFoldDB" id="A0A1M7GE24"/>
<feature type="region of interest" description="Disordered" evidence="1">
    <location>
        <begin position="179"/>
        <end position="199"/>
    </location>
</feature>